<dbReference type="EMBL" id="SRLE01000011">
    <property type="protein sequence ID" value="TGD72225.1"/>
    <property type="molecule type" value="Genomic_DNA"/>
</dbReference>
<evidence type="ECO:0000256" key="8">
    <source>
        <dbReference type="SAM" id="Phobius"/>
    </source>
</evidence>
<keyword evidence="3" id="KW-1003">Cell membrane</keyword>
<evidence type="ECO:0000256" key="7">
    <source>
        <dbReference type="RuleBase" id="RU000320"/>
    </source>
</evidence>
<feature type="transmembrane region" description="Helical" evidence="8">
    <location>
        <begin position="6"/>
        <end position="25"/>
    </location>
</feature>
<keyword evidence="11" id="KW-1185">Reference proteome</keyword>
<feature type="transmembrane region" description="Helical" evidence="8">
    <location>
        <begin position="244"/>
        <end position="262"/>
    </location>
</feature>
<feature type="transmembrane region" description="Helical" evidence="8">
    <location>
        <begin position="379"/>
        <end position="402"/>
    </location>
</feature>
<organism evidence="10 11">
    <name type="scientific">Mangrovimicrobium sediminis</name>
    <dbReference type="NCBI Taxonomy" id="2562682"/>
    <lineage>
        <taxon>Bacteria</taxon>
        <taxon>Pseudomonadati</taxon>
        <taxon>Pseudomonadota</taxon>
        <taxon>Gammaproteobacteria</taxon>
        <taxon>Cellvibrionales</taxon>
        <taxon>Halieaceae</taxon>
        <taxon>Mangrovimicrobium</taxon>
    </lineage>
</organism>
<evidence type="ECO:0000256" key="2">
    <source>
        <dbReference type="ARBA" id="ARBA00005346"/>
    </source>
</evidence>
<keyword evidence="4 7" id="KW-0812">Transmembrane</keyword>
<feature type="transmembrane region" description="Helical" evidence="8">
    <location>
        <begin position="458"/>
        <end position="477"/>
    </location>
</feature>
<evidence type="ECO:0000259" key="9">
    <source>
        <dbReference type="Pfam" id="PF00361"/>
    </source>
</evidence>
<feature type="transmembrane region" description="Helical" evidence="8">
    <location>
        <begin position="78"/>
        <end position="97"/>
    </location>
</feature>
<comment type="subcellular location">
    <subcellularLocation>
        <location evidence="1">Cell membrane</location>
        <topology evidence="1">Multi-pass membrane protein</topology>
    </subcellularLocation>
    <subcellularLocation>
        <location evidence="7">Membrane</location>
        <topology evidence="7">Multi-pass membrane protein</topology>
    </subcellularLocation>
</comment>
<dbReference type="AlphaFoldDB" id="A0A4Z0LYQ7"/>
<protein>
    <submittedName>
        <fullName evidence="10">Monovalent cation/H+ antiporter subunit D family protein</fullName>
    </submittedName>
</protein>
<comment type="caution">
    <text evidence="10">The sequence shown here is derived from an EMBL/GenBank/DDBJ whole genome shotgun (WGS) entry which is preliminary data.</text>
</comment>
<feature type="transmembrane region" description="Helical" evidence="8">
    <location>
        <begin position="113"/>
        <end position="131"/>
    </location>
</feature>
<dbReference type="GO" id="GO:0042773">
    <property type="term" value="P:ATP synthesis coupled electron transport"/>
    <property type="evidence" value="ECO:0007669"/>
    <property type="project" value="InterPro"/>
</dbReference>
<dbReference type="GO" id="GO:0008137">
    <property type="term" value="F:NADH dehydrogenase (ubiquinone) activity"/>
    <property type="evidence" value="ECO:0007669"/>
    <property type="project" value="InterPro"/>
</dbReference>
<evidence type="ECO:0000256" key="3">
    <source>
        <dbReference type="ARBA" id="ARBA00022475"/>
    </source>
</evidence>
<comment type="similarity">
    <text evidence="2">Belongs to the CPA3 antiporters (TC 2.A.63) subunit D family.</text>
</comment>
<evidence type="ECO:0000313" key="11">
    <source>
        <dbReference type="Proteomes" id="UP000298050"/>
    </source>
</evidence>
<dbReference type="PRINTS" id="PR01437">
    <property type="entry name" value="NUOXDRDTASE4"/>
</dbReference>
<feature type="transmembrane region" description="Helical" evidence="8">
    <location>
        <begin position="414"/>
        <end position="437"/>
    </location>
</feature>
<dbReference type="InterPro" id="IPR001750">
    <property type="entry name" value="ND/Mrp_TM"/>
</dbReference>
<name>A0A4Z0LYQ7_9GAMM</name>
<dbReference type="Proteomes" id="UP000298050">
    <property type="component" value="Unassembled WGS sequence"/>
</dbReference>
<dbReference type="PANTHER" id="PTHR42703">
    <property type="entry name" value="NADH DEHYDROGENASE"/>
    <property type="match status" value="1"/>
</dbReference>
<feature type="transmembrane region" description="Helical" evidence="8">
    <location>
        <begin position="209"/>
        <end position="232"/>
    </location>
</feature>
<dbReference type="PANTHER" id="PTHR42703:SF1">
    <property type="entry name" value="NA(+)_H(+) ANTIPORTER SUBUNIT D1"/>
    <property type="match status" value="1"/>
</dbReference>
<dbReference type="RefSeq" id="WP_135445714.1">
    <property type="nucleotide sequence ID" value="NZ_SRLE01000011.1"/>
</dbReference>
<proteinExistence type="inferred from homology"/>
<feature type="transmembrane region" description="Helical" evidence="8">
    <location>
        <begin position="167"/>
        <end position="189"/>
    </location>
</feature>
<evidence type="ECO:0000256" key="1">
    <source>
        <dbReference type="ARBA" id="ARBA00004651"/>
    </source>
</evidence>
<dbReference type="Pfam" id="PF00361">
    <property type="entry name" value="Proton_antipo_M"/>
    <property type="match status" value="1"/>
</dbReference>
<feature type="transmembrane region" description="Helical" evidence="8">
    <location>
        <begin position="339"/>
        <end position="358"/>
    </location>
</feature>
<reference evidence="10 11" key="1">
    <citation type="submission" date="2019-04" db="EMBL/GenBank/DDBJ databases">
        <title>Taxonomy of novel Haliea sp. from mangrove soil of West Coast of India.</title>
        <authorList>
            <person name="Verma A."/>
            <person name="Kumar P."/>
            <person name="Krishnamurthi S."/>
        </authorList>
    </citation>
    <scope>NUCLEOTIDE SEQUENCE [LARGE SCALE GENOMIC DNA]</scope>
    <source>
        <strain evidence="10 11">SAOS-164</strain>
    </source>
</reference>
<gene>
    <name evidence="10" type="ORF">E4634_16295</name>
</gene>
<dbReference type="OrthoDB" id="9768329at2"/>
<dbReference type="GO" id="GO:0005886">
    <property type="term" value="C:plasma membrane"/>
    <property type="evidence" value="ECO:0007669"/>
    <property type="project" value="UniProtKB-SubCell"/>
</dbReference>
<evidence type="ECO:0000256" key="5">
    <source>
        <dbReference type="ARBA" id="ARBA00022989"/>
    </source>
</evidence>
<dbReference type="InterPro" id="IPR003918">
    <property type="entry name" value="NADH_UbQ_OxRdtase"/>
</dbReference>
<evidence type="ECO:0000256" key="6">
    <source>
        <dbReference type="ARBA" id="ARBA00023136"/>
    </source>
</evidence>
<dbReference type="InterPro" id="IPR050586">
    <property type="entry name" value="CPA3_Na-H_Antiporter_D"/>
</dbReference>
<feature type="transmembrane region" description="Helical" evidence="8">
    <location>
        <begin position="282"/>
        <end position="301"/>
    </location>
</feature>
<feature type="transmembrane region" description="Helical" evidence="8">
    <location>
        <begin position="32"/>
        <end position="58"/>
    </location>
</feature>
<sequence>MDLTPHLPVLQVVVPLLSSPLLLLLRPRGLAWAGAAAVALLSFAIALNMALAVAAGIQFSYAVGGWEPPYGIALSVDAFSALILLIVTGAGAIAILAGKPSVDREIDAERQPLFYSAWILAMAGLTGIALSADAFNIFVFMEISSLASYVLIAGGPDRRALPAVFKYLIMGTIGATFYLIGVGLVYMMTGTLNLADMEARIGGVTDINPLLVAAGFITIGLALKAAVFPLHVWLPNAYTHAPHMITVFLAACATKVAIYVLLRFDFFVFQANLDRHDVQFSLFLMPLALLGILVASAVAMFEGHIKRLLAMSSVAQIGYIMLGASFITEAGLTASALHMFNHALAKGGLFLAIAGLACHYGDLRLARLAGAARSMPWTAAALVVCGFSLVGIPGTAGFVSKWLLLDAALDEGRFAAVLVGVILVSSLMALAYVWRIVETLYFKPAAQDVATPTGEAPLPLLLAAWLAAIANIGFGLFPQFPLELCSAAAELLLGHTL</sequence>
<evidence type="ECO:0000256" key="4">
    <source>
        <dbReference type="ARBA" id="ARBA00022692"/>
    </source>
</evidence>
<feature type="domain" description="NADH:quinone oxidoreductase/Mrp antiporter transmembrane" evidence="9">
    <location>
        <begin position="132"/>
        <end position="423"/>
    </location>
</feature>
<keyword evidence="6 8" id="KW-0472">Membrane</keyword>
<keyword evidence="5 8" id="KW-1133">Transmembrane helix</keyword>
<evidence type="ECO:0000313" key="10">
    <source>
        <dbReference type="EMBL" id="TGD72225.1"/>
    </source>
</evidence>
<accession>A0A4Z0LYQ7</accession>
<feature type="transmembrane region" description="Helical" evidence="8">
    <location>
        <begin position="137"/>
        <end position="155"/>
    </location>
</feature>
<feature type="transmembrane region" description="Helical" evidence="8">
    <location>
        <begin position="308"/>
        <end position="327"/>
    </location>
</feature>